<comment type="caution">
    <text evidence="1">The sequence shown here is derived from an EMBL/GenBank/DDBJ whole genome shotgun (WGS) entry which is preliminary data.</text>
</comment>
<dbReference type="EMBL" id="JACJHR010000115">
    <property type="protein sequence ID" value="MBB2505661.1"/>
    <property type="molecule type" value="Genomic_DNA"/>
</dbReference>
<dbReference type="Proteomes" id="UP000550260">
    <property type="component" value="Unassembled WGS sequence"/>
</dbReference>
<name>A0A8E1W7R1_9PSEU</name>
<reference evidence="1 2" key="1">
    <citation type="submission" date="2020-08" db="EMBL/GenBank/DDBJ databases">
        <title>Amycolatopsis echigonensis JCM 21831.</title>
        <authorList>
            <person name="Tedsree N."/>
            <person name="Kuncharoen N."/>
            <person name="Likhitwitayawuid K."/>
            <person name="Tanasupawat S."/>
        </authorList>
    </citation>
    <scope>NUCLEOTIDE SEQUENCE [LARGE SCALE GENOMIC DNA]</scope>
    <source>
        <strain evidence="1 2">JCM 21831</strain>
    </source>
</reference>
<evidence type="ECO:0000313" key="1">
    <source>
        <dbReference type="EMBL" id="MBB2505661.1"/>
    </source>
</evidence>
<evidence type="ECO:0000313" key="2">
    <source>
        <dbReference type="Proteomes" id="UP000550260"/>
    </source>
</evidence>
<dbReference type="RefSeq" id="WP_143271357.1">
    <property type="nucleotide sequence ID" value="NZ_JACJHR010000115.1"/>
</dbReference>
<sequence>MTEPTWYEQAEGSRAHAARTSDLALRVHSDPTALLRRTVHRYGKRELANPSAQWLIPWCSVDDDYPERHDRDEVAATGFADAGWCGGCTGLDVR</sequence>
<organism evidence="1 2">
    <name type="scientific">Amycolatopsis echigonensis</name>
    <dbReference type="NCBI Taxonomy" id="2576905"/>
    <lineage>
        <taxon>Bacteria</taxon>
        <taxon>Bacillati</taxon>
        <taxon>Actinomycetota</taxon>
        <taxon>Actinomycetes</taxon>
        <taxon>Pseudonocardiales</taxon>
        <taxon>Pseudonocardiaceae</taxon>
        <taxon>Amycolatopsis</taxon>
    </lineage>
</organism>
<accession>A0A8E1W7R1</accession>
<protein>
    <submittedName>
        <fullName evidence="1">Uncharacterized protein</fullName>
    </submittedName>
</protein>
<gene>
    <name evidence="1" type="ORF">H5411_41900</name>
</gene>
<dbReference type="AlphaFoldDB" id="A0A8E1W7R1"/>
<proteinExistence type="predicted"/>